<evidence type="ECO:0000256" key="3">
    <source>
        <dbReference type="ARBA" id="ARBA00022989"/>
    </source>
</evidence>
<comment type="subcellular location">
    <subcellularLocation>
        <location evidence="1">Membrane</location>
        <topology evidence="1">Multi-pass membrane protein</topology>
    </subcellularLocation>
</comment>
<feature type="transmembrane region" description="Helical" evidence="6">
    <location>
        <begin position="213"/>
        <end position="234"/>
    </location>
</feature>
<evidence type="ECO:0000313" key="7">
    <source>
        <dbReference type="EMBL" id="RUS68790.1"/>
    </source>
</evidence>
<evidence type="ECO:0000256" key="2">
    <source>
        <dbReference type="ARBA" id="ARBA00022692"/>
    </source>
</evidence>
<protein>
    <recommendedName>
        <fullName evidence="9">Amino acid permease/ SLC12A domain-containing protein</fullName>
    </recommendedName>
</protein>
<evidence type="ECO:0000313" key="8">
    <source>
        <dbReference type="Proteomes" id="UP000271974"/>
    </source>
</evidence>
<comment type="caution">
    <text evidence="7">The sequence shown here is derived from an EMBL/GenBank/DDBJ whole genome shotgun (WGS) entry which is preliminary data.</text>
</comment>
<dbReference type="Pfam" id="PF13520">
    <property type="entry name" value="AA_permease_2"/>
    <property type="match status" value="1"/>
</dbReference>
<sequence length="235" mass="24591">MDRAKALRGGGEGFKSRRSVSWIIRSNDGPGEDATKEDTQAGRPPSKPPAAPAPPAGDGLGKEIGLLYGGSLVLNAIIGPGIFGNPKGVVASVGSVGMCMVMWVFAGLFSMCAALCFAELRESVKREGVEYAYITEAFGPLVGFVYSWMRIAAAEPCSTAVFALAFADYVSDVIFDDCGPPQLFVSIVATIATVSMALVNVMSSKLSERVQMLASVGKLAALSTVVVIGIQRMID</sequence>
<dbReference type="AlphaFoldDB" id="A0A3S0Z3W3"/>
<dbReference type="EMBL" id="RQTK01002011">
    <property type="protein sequence ID" value="RUS68790.1"/>
    <property type="molecule type" value="Genomic_DNA"/>
</dbReference>
<dbReference type="Gene3D" id="1.20.1740.10">
    <property type="entry name" value="Amino acid/polyamine transporter I"/>
    <property type="match status" value="1"/>
</dbReference>
<gene>
    <name evidence="7" type="ORF">EGW08_023449</name>
</gene>
<proteinExistence type="predicted"/>
<keyword evidence="3 6" id="KW-1133">Transmembrane helix</keyword>
<accession>A0A3S0Z3W3</accession>
<dbReference type="STRING" id="188477.A0A3S0Z3W3"/>
<reference evidence="7 8" key="1">
    <citation type="submission" date="2019-01" db="EMBL/GenBank/DDBJ databases">
        <title>A draft genome assembly of the solar-powered sea slug Elysia chlorotica.</title>
        <authorList>
            <person name="Cai H."/>
            <person name="Li Q."/>
            <person name="Fang X."/>
            <person name="Li J."/>
            <person name="Curtis N.E."/>
            <person name="Altenburger A."/>
            <person name="Shibata T."/>
            <person name="Feng M."/>
            <person name="Maeda T."/>
            <person name="Schwartz J.A."/>
            <person name="Shigenobu S."/>
            <person name="Lundholm N."/>
            <person name="Nishiyama T."/>
            <person name="Yang H."/>
            <person name="Hasebe M."/>
            <person name="Li S."/>
            <person name="Pierce S.K."/>
            <person name="Wang J."/>
        </authorList>
    </citation>
    <scope>NUCLEOTIDE SEQUENCE [LARGE SCALE GENOMIC DNA]</scope>
    <source>
        <strain evidence="7">EC2010</strain>
        <tissue evidence="7">Whole organism of an adult</tissue>
    </source>
</reference>
<feature type="transmembrane region" description="Helical" evidence="6">
    <location>
        <begin position="183"/>
        <end position="201"/>
    </location>
</feature>
<name>A0A3S0Z3W3_ELYCH</name>
<feature type="region of interest" description="Disordered" evidence="5">
    <location>
        <begin position="1"/>
        <end position="55"/>
    </location>
</feature>
<dbReference type="InterPro" id="IPR002293">
    <property type="entry name" value="AA/rel_permease1"/>
</dbReference>
<dbReference type="GO" id="GO:0016020">
    <property type="term" value="C:membrane"/>
    <property type="evidence" value="ECO:0007669"/>
    <property type="project" value="UniProtKB-SubCell"/>
</dbReference>
<dbReference type="GO" id="GO:0015179">
    <property type="term" value="F:L-amino acid transmembrane transporter activity"/>
    <property type="evidence" value="ECO:0007669"/>
    <property type="project" value="TreeGrafter"/>
</dbReference>
<feature type="non-terminal residue" evidence="7">
    <location>
        <position position="235"/>
    </location>
</feature>
<dbReference type="PANTHER" id="PTHR11785">
    <property type="entry name" value="AMINO ACID TRANSPORTER"/>
    <property type="match status" value="1"/>
</dbReference>
<organism evidence="7 8">
    <name type="scientific">Elysia chlorotica</name>
    <name type="common">Eastern emerald elysia</name>
    <name type="synonym">Sea slug</name>
    <dbReference type="NCBI Taxonomy" id="188477"/>
    <lineage>
        <taxon>Eukaryota</taxon>
        <taxon>Metazoa</taxon>
        <taxon>Spiralia</taxon>
        <taxon>Lophotrochozoa</taxon>
        <taxon>Mollusca</taxon>
        <taxon>Gastropoda</taxon>
        <taxon>Heterobranchia</taxon>
        <taxon>Euthyneura</taxon>
        <taxon>Panpulmonata</taxon>
        <taxon>Sacoglossa</taxon>
        <taxon>Placobranchoidea</taxon>
        <taxon>Plakobranchidae</taxon>
        <taxon>Elysia</taxon>
    </lineage>
</organism>
<feature type="transmembrane region" description="Helical" evidence="6">
    <location>
        <begin position="130"/>
        <end position="149"/>
    </location>
</feature>
<evidence type="ECO:0000256" key="6">
    <source>
        <dbReference type="SAM" id="Phobius"/>
    </source>
</evidence>
<dbReference type="PANTHER" id="PTHR11785:SF528">
    <property type="entry name" value="AMINO ACID TRANSPORTER PROTEIN JHI-21"/>
    <property type="match status" value="1"/>
</dbReference>
<feature type="transmembrane region" description="Helical" evidence="6">
    <location>
        <begin position="65"/>
        <end position="83"/>
    </location>
</feature>
<dbReference type="OrthoDB" id="10062876at2759"/>
<evidence type="ECO:0000256" key="1">
    <source>
        <dbReference type="ARBA" id="ARBA00004141"/>
    </source>
</evidence>
<evidence type="ECO:0000256" key="5">
    <source>
        <dbReference type="SAM" id="MobiDB-lite"/>
    </source>
</evidence>
<dbReference type="InterPro" id="IPR050598">
    <property type="entry name" value="AminoAcid_Transporter"/>
</dbReference>
<evidence type="ECO:0008006" key="9">
    <source>
        <dbReference type="Google" id="ProtNLM"/>
    </source>
</evidence>
<dbReference type="Proteomes" id="UP000271974">
    <property type="component" value="Unassembled WGS sequence"/>
</dbReference>
<keyword evidence="4 6" id="KW-0472">Membrane</keyword>
<keyword evidence="8" id="KW-1185">Reference proteome</keyword>
<feature type="compositionally biased region" description="Pro residues" evidence="5">
    <location>
        <begin position="45"/>
        <end position="55"/>
    </location>
</feature>
<feature type="transmembrane region" description="Helical" evidence="6">
    <location>
        <begin position="89"/>
        <end position="118"/>
    </location>
</feature>
<keyword evidence="2 6" id="KW-0812">Transmembrane</keyword>
<evidence type="ECO:0000256" key="4">
    <source>
        <dbReference type="ARBA" id="ARBA00023136"/>
    </source>
</evidence>